<dbReference type="SMART" id="SM00297">
    <property type="entry name" value="BROMO"/>
    <property type="match status" value="1"/>
</dbReference>
<dbReference type="InterPro" id="IPR050935">
    <property type="entry name" value="Bromo_chromatin_reader"/>
</dbReference>
<evidence type="ECO:0000313" key="6">
    <source>
        <dbReference type="Proteomes" id="UP000688137"/>
    </source>
</evidence>
<dbReference type="GO" id="GO:0000785">
    <property type="term" value="C:chromatin"/>
    <property type="evidence" value="ECO:0007669"/>
    <property type="project" value="TreeGrafter"/>
</dbReference>
<feature type="region of interest" description="Disordered" evidence="3">
    <location>
        <begin position="358"/>
        <end position="385"/>
    </location>
</feature>
<dbReference type="EMBL" id="CAJJDM010000137">
    <property type="protein sequence ID" value="CAD8107489.1"/>
    <property type="molecule type" value="Genomic_DNA"/>
</dbReference>
<dbReference type="PANTHER" id="PTHR22880:SF225">
    <property type="entry name" value="BROMODOMAIN-CONTAINING PROTEIN BET-1-RELATED"/>
    <property type="match status" value="1"/>
</dbReference>
<dbReference type="AlphaFoldDB" id="A0A8S1PY78"/>
<feature type="region of interest" description="Disordered" evidence="3">
    <location>
        <begin position="809"/>
        <end position="841"/>
    </location>
</feature>
<feature type="region of interest" description="Disordered" evidence="3">
    <location>
        <begin position="251"/>
        <end position="323"/>
    </location>
</feature>
<reference evidence="5" key="1">
    <citation type="submission" date="2021-01" db="EMBL/GenBank/DDBJ databases">
        <authorList>
            <consortium name="Genoscope - CEA"/>
            <person name="William W."/>
        </authorList>
    </citation>
    <scope>NUCLEOTIDE SEQUENCE</scope>
</reference>
<feature type="compositionally biased region" description="Polar residues" evidence="3">
    <location>
        <begin position="263"/>
        <end position="282"/>
    </location>
</feature>
<dbReference type="CDD" id="cd04369">
    <property type="entry name" value="Bromodomain"/>
    <property type="match status" value="1"/>
</dbReference>
<proteinExistence type="predicted"/>
<feature type="compositionally biased region" description="Low complexity" evidence="3">
    <location>
        <begin position="314"/>
        <end position="323"/>
    </location>
</feature>
<dbReference type="Proteomes" id="UP000688137">
    <property type="component" value="Unassembled WGS sequence"/>
</dbReference>
<dbReference type="OMA" id="QEYITIA"/>
<feature type="compositionally biased region" description="Basic and acidic residues" evidence="3">
    <location>
        <begin position="814"/>
        <end position="833"/>
    </location>
</feature>
<organism evidence="5 6">
    <name type="scientific">Paramecium primaurelia</name>
    <dbReference type="NCBI Taxonomy" id="5886"/>
    <lineage>
        <taxon>Eukaryota</taxon>
        <taxon>Sar</taxon>
        <taxon>Alveolata</taxon>
        <taxon>Ciliophora</taxon>
        <taxon>Intramacronucleata</taxon>
        <taxon>Oligohymenophorea</taxon>
        <taxon>Peniculida</taxon>
        <taxon>Parameciidae</taxon>
        <taxon>Paramecium</taxon>
    </lineage>
</organism>
<evidence type="ECO:0000256" key="2">
    <source>
        <dbReference type="SAM" id="Coils"/>
    </source>
</evidence>
<dbReference type="PROSITE" id="PS00633">
    <property type="entry name" value="BROMODOMAIN_1"/>
    <property type="match status" value="1"/>
</dbReference>
<evidence type="ECO:0000259" key="4">
    <source>
        <dbReference type="PROSITE" id="PS50014"/>
    </source>
</evidence>
<evidence type="ECO:0000256" key="1">
    <source>
        <dbReference type="PROSITE-ProRule" id="PRU00035"/>
    </source>
</evidence>
<keyword evidence="1" id="KW-0103">Bromodomain</keyword>
<feature type="region of interest" description="Disordered" evidence="3">
    <location>
        <begin position="545"/>
        <end position="570"/>
    </location>
</feature>
<gene>
    <name evidence="5" type="ORF">PPRIM_AZ9-3.1.T1340010</name>
</gene>
<dbReference type="Pfam" id="PF00439">
    <property type="entry name" value="Bromodomain"/>
    <property type="match status" value="1"/>
</dbReference>
<feature type="region of interest" description="Disordered" evidence="3">
    <location>
        <begin position="138"/>
        <end position="157"/>
    </location>
</feature>
<evidence type="ECO:0000256" key="3">
    <source>
        <dbReference type="SAM" id="MobiDB-lite"/>
    </source>
</evidence>
<accession>A0A8S1PY78</accession>
<dbReference type="GO" id="GO:0006338">
    <property type="term" value="P:chromatin remodeling"/>
    <property type="evidence" value="ECO:0007669"/>
    <property type="project" value="TreeGrafter"/>
</dbReference>
<sequence>MSSKKEYGIEEHIYETLLDLYKLECSEAFRFPVDIHLFKCPDYYQIITDPMDLSTLTTKYKDGAYKTFNEIKEQIDKIIKNCRKFNTDPNHTILKTCSKFEQCFNTRWNKLNEIRIQLEIPDDYQLKVEMNKLDSIEQRKNKKKEPASLKEDQVGRKPRLQKNEIKTYNNNQFTFTKPQNEFVVNKFKIKSSSIQDDDQPYIDSNTSIKNESQNFQDNQFESKIQKKEVIESLPPTSFKVSISRMTSNDLGQNQEKIKETPPIQLNNFEPLQRQDSTKSTLSFKIPIPKLNQPQQDTIKDPLDFQIPNSAKSNQTQQQQQPIPKQIQLPIQQTNQSISTESQNQVQLQQQQQKIQIPTQQLTPQQPQQSINIQQSNTQLQQQPQIQQQPQLLGTQQKQQQQQLQQSQSQQLLQQSQLLQQPQLSQQSNQVQIQKQQLQQQNIDDQKAIPKKVEIKKEQNEFGQQNSVASLDQQHPEILPKISINFNNQSKNTLLESKTQSYETKITIPKQQPQQLINTSSSQLPSQKQFEKSIPIIKGTTQKLEIQNTPNTPKGKRKIIDSDDSQDSSKIEQIPIIKKPSEKKIEYNETPIQHSISGPSSEKKIPNIGSHTFSLNEQDNKVQPKENQSFKLAPTTPPAIQPPQKIEAPPSKYVFKIDVNAIQKLENDHNQKKIEKNKKYALKLMSILKKHIIARQPNIEILNRCLEVPSKTTLNMILMWLKQEFDKIPFQEYITIAKFVELAYQSIQKFKCEEEPQNEQLLQQYFNKEKEQEQNRLKKIEQETKVQQEPIILEKIDIEMLSKSLRIRSKKKKVNDKEKKDRDTDKQKDSDKQQQKPVLHQQQEIQSFALENPKKIKLDQQQQQIQDIDDDFEEQTQAQDWWKILEKKKNECKAIEEEKKEKEDQEQEEKFFVRTLDQVKVNYTLNLGEKKGIGLYPTIVVEKMFFFLLNHQSTYFKQNKSLLTNFFRKLKENQTEKKNDFYQQFSKYNYYVDENHTQLMDLYKIDNYAEILIKLTLKDDGDFDPYQLENKLIINLGINNLLGYTTKHNFINYSSINKQFQLKLAQYPQSISETILLSKLYEMNEIFVESLETTKMNDNGGCGVFLWNQKKQALNQEYQYSCHLQIQVPFTCIQDLCLSLNDTVILNGQQL</sequence>
<dbReference type="GO" id="GO:0005634">
    <property type="term" value="C:nucleus"/>
    <property type="evidence" value="ECO:0007669"/>
    <property type="project" value="TreeGrafter"/>
</dbReference>
<comment type="caution">
    <text evidence="5">The sequence shown here is derived from an EMBL/GenBank/DDBJ whole genome shotgun (WGS) entry which is preliminary data.</text>
</comment>
<dbReference type="InterPro" id="IPR018359">
    <property type="entry name" value="Bromodomain_CS"/>
</dbReference>
<feature type="coiled-coil region" evidence="2">
    <location>
        <begin position="857"/>
        <end position="914"/>
    </location>
</feature>
<protein>
    <recommendedName>
        <fullName evidence="4">Bromo domain-containing protein</fullName>
    </recommendedName>
</protein>
<dbReference type="PROSITE" id="PS50014">
    <property type="entry name" value="BROMODOMAIN_2"/>
    <property type="match status" value="1"/>
</dbReference>
<feature type="domain" description="Bromo" evidence="4">
    <location>
        <begin position="21"/>
        <end position="93"/>
    </location>
</feature>
<keyword evidence="2" id="KW-0175">Coiled coil</keyword>
<evidence type="ECO:0000313" key="5">
    <source>
        <dbReference type="EMBL" id="CAD8107489.1"/>
    </source>
</evidence>
<dbReference type="GO" id="GO:0006355">
    <property type="term" value="P:regulation of DNA-templated transcription"/>
    <property type="evidence" value="ECO:0007669"/>
    <property type="project" value="TreeGrafter"/>
</dbReference>
<name>A0A8S1PY78_PARPR</name>
<keyword evidence="6" id="KW-1185">Reference proteome</keyword>
<dbReference type="PANTHER" id="PTHR22880">
    <property type="entry name" value="FALZ-RELATED BROMODOMAIN-CONTAINING PROTEINS"/>
    <property type="match status" value="1"/>
</dbReference>
<dbReference type="InterPro" id="IPR001487">
    <property type="entry name" value="Bromodomain"/>
</dbReference>